<feature type="region of interest" description="Disordered" evidence="3">
    <location>
        <begin position="1"/>
        <end position="24"/>
    </location>
</feature>
<feature type="compositionally biased region" description="Acidic residues" evidence="3">
    <location>
        <begin position="152"/>
        <end position="167"/>
    </location>
</feature>
<protein>
    <recommendedName>
        <fullName evidence="4">Chromo domain-containing protein</fullName>
    </recommendedName>
</protein>
<evidence type="ECO:0000313" key="6">
    <source>
        <dbReference type="Proteomes" id="UP001049176"/>
    </source>
</evidence>
<accession>A0A9P7RVP6</accession>
<dbReference type="InterPro" id="IPR051219">
    <property type="entry name" value="Heterochromatin_chromo-domain"/>
</dbReference>
<feature type="domain" description="Chromo" evidence="4">
    <location>
        <begin position="35"/>
        <end position="85"/>
    </location>
</feature>
<comment type="caution">
    <text evidence="5">The sequence shown here is derived from an EMBL/GenBank/DDBJ whole genome shotgun (WGS) entry which is preliminary data.</text>
</comment>
<sequence>MPRSKRELKKGKTNAISTSREVTPPLYTPDGTQLYEVEFVYAARLTTDDEWEYRTKWTNYGWIENTWEPQSSFCLSEETIEEFWRLTEGDPGALDHPLNKTYALTPEQLDAYRLKMSKVTKRSKPEDLPPRSPSPILARPHTPQRGVKLPEVDEQSDMSWEETEGDAYETGSATDSEEEGDSLEPEDNAEPTKPPTKRNRNLKRTRESHPDSTQPYLPVPGSILETKLNLYMNTDYALQHPEDPGRQYKDFSMKTRRNDDSHKSDVPPHGGTDSNSNRNLPDPWMSEQAESESGNARFLDSALFAVECQQLELAQEYSGSSQIMDVDGIGGAVEPTNEVLPQEGESFSTFMGAVPLKLIQECFENTRKDFDTLEGQPGDANPGAKTAEGAEQIVQDPSEEEIEAIENALLYPWEGLEEQILE</sequence>
<feature type="region of interest" description="Disordered" evidence="3">
    <location>
        <begin position="372"/>
        <end position="392"/>
    </location>
</feature>
<keyword evidence="6" id="KW-1185">Reference proteome</keyword>
<reference evidence="5" key="1">
    <citation type="journal article" date="2021" name="Genome Biol. Evol.">
        <title>The assembled and annotated genome of the fairy-ring fungus Marasmius oreades.</title>
        <authorList>
            <person name="Hiltunen M."/>
            <person name="Ament-Velasquez S.L."/>
            <person name="Johannesson H."/>
        </authorList>
    </citation>
    <scope>NUCLEOTIDE SEQUENCE</scope>
    <source>
        <strain evidence="5">03SP1</strain>
    </source>
</reference>
<gene>
    <name evidence="5" type="ORF">E1B28_009634</name>
</gene>
<dbReference type="OrthoDB" id="3064025at2759"/>
<evidence type="ECO:0000256" key="2">
    <source>
        <dbReference type="ARBA" id="ARBA00023242"/>
    </source>
</evidence>
<dbReference type="SUPFAM" id="SSF54160">
    <property type="entry name" value="Chromo domain-like"/>
    <property type="match status" value="1"/>
</dbReference>
<dbReference type="AlphaFoldDB" id="A0A9P7RVP6"/>
<dbReference type="GeneID" id="66078710"/>
<dbReference type="Proteomes" id="UP001049176">
    <property type="component" value="Chromosome 6"/>
</dbReference>
<dbReference type="PANTHER" id="PTHR22812">
    <property type="entry name" value="CHROMOBOX PROTEIN"/>
    <property type="match status" value="1"/>
</dbReference>
<comment type="subcellular location">
    <subcellularLocation>
        <location evidence="1">Nucleus</location>
    </subcellularLocation>
</comment>
<dbReference type="KEGG" id="more:E1B28_009634"/>
<name>A0A9P7RVP6_9AGAR</name>
<dbReference type="PROSITE" id="PS50013">
    <property type="entry name" value="CHROMO_2"/>
    <property type="match status" value="1"/>
</dbReference>
<evidence type="ECO:0000259" key="4">
    <source>
        <dbReference type="PROSITE" id="PS50013"/>
    </source>
</evidence>
<organism evidence="5 6">
    <name type="scientific">Marasmius oreades</name>
    <name type="common">fairy-ring Marasmius</name>
    <dbReference type="NCBI Taxonomy" id="181124"/>
    <lineage>
        <taxon>Eukaryota</taxon>
        <taxon>Fungi</taxon>
        <taxon>Dikarya</taxon>
        <taxon>Basidiomycota</taxon>
        <taxon>Agaricomycotina</taxon>
        <taxon>Agaricomycetes</taxon>
        <taxon>Agaricomycetidae</taxon>
        <taxon>Agaricales</taxon>
        <taxon>Marasmiineae</taxon>
        <taxon>Marasmiaceae</taxon>
        <taxon>Marasmius</taxon>
    </lineage>
</organism>
<dbReference type="Gene3D" id="2.40.50.40">
    <property type="match status" value="1"/>
</dbReference>
<dbReference type="InterPro" id="IPR016197">
    <property type="entry name" value="Chromo-like_dom_sf"/>
</dbReference>
<dbReference type="GO" id="GO:0005634">
    <property type="term" value="C:nucleus"/>
    <property type="evidence" value="ECO:0007669"/>
    <property type="project" value="UniProtKB-SubCell"/>
</dbReference>
<keyword evidence="2" id="KW-0539">Nucleus</keyword>
<evidence type="ECO:0000256" key="1">
    <source>
        <dbReference type="ARBA" id="ARBA00004123"/>
    </source>
</evidence>
<dbReference type="EMBL" id="CM032186">
    <property type="protein sequence ID" value="KAG7090525.1"/>
    <property type="molecule type" value="Genomic_DNA"/>
</dbReference>
<dbReference type="InterPro" id="IPR000953">
    <property type="entry name" value="Chromo/chromo_shadow_dom"/>
</dbReference>
<dbReference type="GO" id="GO:0006338">
    <property type="term" value="P:chromatin remodeling"/>
    <property type="evidence" value="ECO:0007669"/>
    <property type="project" value="UniProtKB-ARBA"/>
</dbReference>
<dbReference type="SMART" id="SM00298">
    <property type="entry name" value="CHROMO"/>
    <property type="match status" value="1"/>
</dbReference>
<evidence type="ECO:0000256" key="3">
    <source>
        <dbReference type="SAM" id="MobiDB-lite"/>
    </source>
</evidence>
<feature type="compositionally biased region" description="Basic residues" evidence="3">
    <location>
        <begin position="1"/>
        <end position="12"/>
    </location>
</feature>
<dbReference type="RefSeq" id="XP_043006995.1">
    <property type="nucleotide sequence ID" value="XM_043154540.1"/>
</dbReference>
<feature type="region of interest" description="Disordered" evidence="3">
    <location>
        <begin position="255"/>
        <end position="293"/>
    </location>
</feature>
<evidence type="ECO:0000313" key="5">
    <source>
        <dbReference type="EMBL" id="KAG7090525.1"/>
    </source>
</evidence>
<feature type="compositionally biased region" description="Acidic residues" evidence="3">
    <location>
        <begin position="175"/>
        <end position="189"/>
    </location>
</feature>
<feature type="region of interest" description="Disordered" evidence="3">
    <location>
        <begin position="118"/>
        <end position="220"/>
    </location>
</feature>
<proteinExistence type="predicted"/>
<feature type="compositionally biased region" description="Basic and acidic residues" evidence="3">
    <location>
        <begin position="255"/>
        <end position="266"/>
    </location>
</feature>